<dbReference type="Pfam" id="PF05494">
    <property type="entry name" value="MlaC"/>
    <property type="match status" value="1"/>
</dbReference>
<protein>
    <submittedName>
        <fullName evidence="1">Toluene tolerance family protein</fullName>
    </submittedName>
</protein>
<evidence type="ECO:0000313" key="1">
    <source>
        <dbReference type="EMBL" id="ABW68083.1"/>
    </source>
</evidence>
<gene>
    <name evidence="1" type="ordered locus">Dole_2279</name>
</gene>
<name>A8ZUZ3_DESOH</name>
<organism evidence="1 2">
    <name type="scientific">Desulfosudis oleivorans (strain DSM 6200 / JCM 39069 / Hxd3)</name>
    <name type="common">Desulfococcus oleovorans</name>
    <dbReference type="NCBI Taxonomy" id="96561"/>
    <lineage>
        <taxon>Bacteria</taxon>
        <taxon>Pseudomonadati</taxon>
        <taxon>Thermodesulfobacteriota</taxon>
        <taxon>Desulfobacteria</taxon>
        <taxon>Desulfobacterales</taxon>
        <taxon>Desulfosudaceae</taxon>
        <taxon>Desulfosudis</taxon>
    </lineage>
</organism>
<dbReference type="RefSeq" id="WP_012175695.1">
    <property type="nucleotide sequence ID" value="NC_009943.1"/>
</dbReference>
<accession>A8ZUZ3</accession>
<dbReference type="EMBL" id="CP000859">
    <property type="protein sequence ID" value="ABW68083.1"/>
    <property type="molecule type" value="Genomic_DNA"/>
</dbReference>
<reference evidence="1 2" key="1">
    <citation type="submission" date="2007-10" db="EMBL/GenBank/DDBJ databases">
        <title>Complete sequence of Desulfococcus oleovorans Hxd3.</title>
        <authorList>
            <consortium name="US DOE Joint Genome Institute"/>
            <person name="Copeland A."/>
            <person name="Lucas S."/>
            <person name="Lapidus A."/>
            <person name="Barry K."/>
            <person name="Glavina del Rio T."/>
            <person name="Dalin E."/>
            <person name="Tice H."/>
            <person name="Pitluck S."/>
            <person name="Kiss H."/>
            <person name="Brettin T."/>
            <person name="Bruce D."/>
            <person name="Detter J.C."/>
            <person name="Han C."/>
            <person name="Schmutz J."/>
            <person name="Larimer F."/>
            <person name="Land M."/>
            <person name="Hauser L."/>
            <person name="Kyrpides N."/>
            <person name="Kim E."/>
            <person name="Wawrik B."/>
            <person name="Richardson P."/>
        </authorList>
    </citation>
    <scope>NUCLEOTIDE SEQUENCE [LARGE SCALE GENOMIC DNA]</scope>
    <source>
        <strain evidence="2">DSM 6200 / JCM 39069 / Hxd3</strain>
    </source>
</reference>
<dbReference type="eggNOG" id="COG2854">
    <property type="taxonomic scope" value="Bacteria"/>
</dbReference>
<dbReference type="AlphaFoldDB" id="A8ZUZ3"/>
<dbReference type="PANTHER" id="PTHR36573">
    <property type="entry name" value="INTERMEMBRANE PHOSPHOLIPID TRANSPORT SYSTEM BINDING PROTEIN MLAC"/>
    <property type="match status" value="1"/>
</dbReference>
<dbReference type="STRING" id="96561.Dole_2279"/>
<sequence>MRHFFSVLVFGLVMAITVLSVLPAATQETDERTRQVEALLKDRLDAVLVVLKNTDLAQAEKQDRIMSIIEPVIDFPLMAKLTLGRQHWSKLSADQQAEFVDLFVDRLKRSYLDKTALYSDQQVTYEQAVLEGNKVYAAMNIMTENKTVVVLYKFYSAHDAWKVYDVEVEGVSFIKSYMAQFNAILKNGTVEDLFTELKKPVTE</sequence>
<dbReference type="Gene3D" id="3.10.450.710">
    <property type="entry name" value="Tgt2/MlaC"/>
    <property type="match status" value="1"/>
</dbReference>
<proteinExistence type="predicted"/>
<dbReference type="OrthoDB" id="9798905at2"/>
<dbReference type="InterPro" id="IPR042245">
    <property type="entry name" value="Tgt2/MlaC_sf"/>
</dbReference>
<dbReference type="PANTHER" id="PTHR36573:SF1">
    <property type="entry name" value="INTERMEMBRANE PHOSPHOLIPID TRANSPORT SYSTEM BINDING PROTEIN MLAC"/>
    <property type="match status" value="1"/>
</dbReference>
<dbReference type="Proteomes" id="UP000008561">
    <property type="component" value="Chromosome"/>
</dbReference>
<dbReference type="KEGG" id="dol:Dole_2279"/>
<keyword evidence="2" id="KW-1185">Reference proteome</keyword>
<dbReference type="InterPro" id="IPR008869">
    <property type="entry name" value="MlaC/ttg2D"/>
</dbReference>
<evidence type="ECO:0000313" key="2">
    <source>
        <dbReference type="Proteomes" id="UP000008561"/>
    </source>
</evidence>
<dbReference type="HOGENOM" id="CLU_094502_2_0_7"/>